<organism evidence="11 13">
    <name type="scientific">Zhongshania aliphaticivorans</name>
    <dbReference type="NCBI Taxonomy" id="1470434"/>
    <lineage>
        <taxon>Bacteria</taxon>
        <taxon>Pseudomonadati</taxon>
        <taxon>Pseudomonadota</taxon>
        <taxon>Gammaproteobacteria</taxon>
        <taxon>Cellvibrionales</taxon>
        <taxon>Spongiibacteraceae</taxon>
        <taxon>Zhongshania</taxon>
    </lineage>
</organism>
<dbReference type="GO" id="GO:0042802">
    <property type="term" value="F:identical protein binding"/>
    <property type="evidence" value="ECO:0007669"/>
    <property type="project" value="UniProtKB-ARBA"/>
</dbReference>
<keyword evidence="6 8" id="KW-0057">Aromatic amino acid biosynthesis</keyword>
<sequence>MSNTVIENVNVDAQEILITPAALKAALPMSDAAKEVISQGRDTVRNILDGKDHRMFVVVGPCSIHDIDAAMDYARRLKALADELSDTLVIIMRVYFEKPRTTVGWKGLINDPYLNDTFKIEEGLHIGRKLLLDISELGLPTSTEALDPISPQYLQDCISWSAIGARTTESQTHREMASGLSSAVGFKNGTDGGLTVALNAIGSAVKPHRFLGINGDGQVSVIHTRGNAYTHIVLRGGSTGPNYDSVHIKLCEAALDKAGIPLNIMVDTSHANSNKQPSLQPLVIENVTNQVLEGNTSIIGLMVESHINAGNQSIPEDLSELAYGVSVTDGCIGWEETETALRTMRDRLKDILPTRKR</sequence>
<dbReference type="InterPro" id="IPR006218">
    <property type="entry name" value="DAHP1/KDSA"/>
</dbReference>
<dbReference type="GO" id="GO:0009423">
    <property type="term" value="P:chorismate biosynthetic process"/>
    <property type="evidence" value="ECO:0007669"/>
    <property type="project" value="UniProtKB-UniPathway"/>
</dbReference>
<evidence type="ECO:0000256" key="5">
    <source>
        <dbReference type="ARBA" id="ARBA00022679"/>
    </source>
</evidence>
<dbReference type="EMBL" id="CACSIK010000001">
    <property type="protein sequence ID" value="CAA0089205.1"/>
    <property type="molecule type" value="Genomic_DNA"/>
</dbReference>
<evidence type="ECO:0000313" key="13">
    <source>
        <dbReference type="Proteomes" id="UP000439591"/>
    </source>
</evidence>
<evidence type="ECO:0000256" key="3">
    <source>
        <dbReference type="ARBA" id="ARBA00007985"/>
    </source>
</evidence>
<dbReference type="FunFam" id="3.20.20.70:FF:000005">
    <property type="entry name" value="Phospho-2-dehydro-3-deoxyheptonate aldolase"/>
    <property type="match status" value="1"/>
</dbReference>
<feature type="domain" description="DAHP synthetase I/KDSA" evidence="9">
    <location>
        <begin position="46"/>
        <end position="340"/>
    </location>
</feature>
<dbReference type="Proteomes" id="UP000439591">
    <property type="component" value="Unassembled WGS sequence"/>
</dbReference>
<gene>
    <name evidence="11" type="primary">aroF_1</name>
    <name evidence="10" type="synonym">aroF_2</name>
    <name evidence="10" type="ORF">IHBHHGIJ_01729</name>
    <name evidence="11" type="ORF">KFEGEMFD_01331</name>
</gene>
<dbReference type="Gene3D" id="3.20.20.70">
    <property type="entry name" value="Aldolase class I"/>
    <property type="match status" value="1"/>
</dbReference>
<dbReference type="PIRSF" id="PIRSF001361">
    <property type="entry name" value="DAHP_synthase"/>
    <property type="match status" value="1"/>
</dbReference>
<evidence type="ECO:0000256" key="2">
    <source>
        <dbReference type="ARBA" id="ARBA00004688"/>
    </source>
</evidence>
<evidence type="ECO:0000313" key="12">
    <source>
        <dbReference type="Proteomes" id="UP000435877"/>
    </source>
</evidence>
<dbReference type="AlphaFoldDB" id="A0A5S9NYF0"/>
<dbReference type="PANTHER" id="PTHR21225:SF10">
    <property type="entry name" value="PHOSPHO-2-DEHYDRO-3-DEOXYHEPTONATE ALDOLASE, TYR-SENSITIVE"/>
    <property type="match status" value="1"/>
</dbReference>
<comment type="catalytic activity">
    <reaction evidence="7 8">
        <text>D-erythrose 4-phosphate + phosphoenolpyruvate + H2O = 7-phospho-2-dehydro-3-deoxy-D-arabino-heptonate + phosphate</text>
        <dbReference type="Rhea" id="RHEA:14717"/>
        <dbReference type="ChEBI" id="CHEBI:15377"/>
        <dbReference type="ChEBI" id="CHEBI:16897"/>
        <dbReference type="ChEBI" id="CHEBI:43474"/>
        <dbReference type="ChEBI" id="CHEBI:58394"/>
        <dbReference type="ChEBI" id="CHEBI:58702"/>
        <dbReference type="EC" id="2.5.1.54"/>
    </reaction>
</comment>
<dbReference type="GO" id="GO:0009073">
    <property type="term" value="P:aromatic amino acid family biosynthetic process"/>
    <property type="evidence" value="ECO:0007669"/>
    <property type="project" value="UniProtKB-KW"/>
</dbReference>
<dbReference type="OrthoDB" id="9807331at2"/>
<protein>
    <recommendedName>
        <fullName evidence="8">Phospho-2-dehydro-3-deoxyheptonate aldolase</fullName>
        <ecNumber evidence="8">2.5.1.54</ecNumber>
    </recommendedName>
</protein>
<evidence type="ECO:0000256" key="1">
    <source>
        <dbReference type="ARBA" id="ARBA00003726"/>
    </source>
</evidence>
<evidence type="ECO:0000313" key="11">
    <source>
        <dbReference type="EMBL" id="CAA0095889.1"/>
    </source>
</evidence>
<dbReference type="GO" id="GO:0003849">
    <property type="term" value="F:3-deoxy-7-phosphoheptulonate synthase activity"/>
    <property type="evidence" value="ECO:0007669"/>
    <property type="project" value="UniProtKB-EC"/>
</dbReference>
<dbReference type="EMBL" id="CACSIM010000002">
    <property type="protein sequence ID" value="CAA0095889.1"/>
    <property type="molecule type" value="Genomic_DNA"/>
</dbReference>
<proteinExistence type="inferred from homology"/>
<comment type="pathway">
    <text evidence="2 8">Metabolic intermediate biosynthesis; chorismate biosynthesis; chorismate from D-erythrose 4-phosphate and phosphoenolpyruvate: step 1/7.</text>
</comment>
<dbReference type="Proteomes" id="UP000435877">
    <property type="component" value="Unassembled WGS sequence"/>
</dbReference>
<comment type="function">
    <text evidence="1 8">Stereospecific condensation of phosphoenolpyruvate (PEP) and D-erythrose-4-phosphate (E4P) giving rise to 3-deoxy-D-arabino-heptulosonate-7-phosphate (DAHP).</text>
</comment>
<reference evidence="12 13" key="1">
    <citation type="submission" date="2019-11" db="EMBL/GenBank/DDBJ databases">
        <authorList>
            <person name="Holert J."/>
        </authorList>
    </citation>
    <scope>NUCLEOTIDE SEQUENCE [LARGE SCALE GENOMIC DNA]</scope>
    <source>
        <strain evidence="11">BC3_2A</strain>
        <strain evidence="10">SB11_1A</strain>
    </source>
</reference>
<evidence type="ECO:0000256" key="8">
    <source>
        <dbReference type="PIRNR" id="PIRNR001361"/>
    </source>
</evidence>
<dbReference type="Pfam" id="PF00793">
    <property type="entry name" value="DAHP_synth_1"/>
    <property type="match status" value="1"/>
</dbReference>
<dbReference type="InterPro" id="IPR013785">
    <property type="entry name" value="Aldolase_TIM"/>
</dbReference>
<name>A0A5S9NYF0_9GAMM</name>
<evidence type="ECO:0000256" key="6">
    <source>
        <dbReference type="ARBA" id="ARBA00023141"/>
    </source>
</evidence>
<evidence type="ECO:0000256" key="4">
    <source>
        <dbReference type="ARBA" id="ARBA00022605"/>
    </source>
</evidence>
<evidence type="ECO:0000256" key="7">
    <source>
        <dbReference type="ARBA" id="ARBA00047508"/>
    </source>
</evidence>
<keyword evidence="12" id="KW-1185">Reference proteome</keyword>
<evidence type="ECO:0000313" key="10">
    <source>
        <dbReference type="EMBL" id="CAA0089205.1"/>
    </source>
</evidence>
<dbReference type="GO" id="GO:0008652">
    <property type="term" value="P:amino acid biosynthetic process"/>
    <property type="evidence" value="ECO:0007669"/>
    <property type="project" value="UniProtKB-KW"/>
</dbReference>
<comment type="similarity">
    <text evidence="3 8">Belongs to the class-I DAHP synthase family.</text>
</comment>
<dbReference type="UniPathway" id="UPA00053">
    <property type="reaction ID" value="UER00084"/>
</dbReference>
<dbReference type="GO" id="GO:0005737">
    <property type="term" value="C:cytoplasm"/>
    <property type="evidence" value="ECO:0007669"/>
    <property type="project" value="TreeGrafter"/>
</dbReference>
<accession>A0A5S9NYF0</accession>
<dbReference type="NCBIfam" id="TIGR00034">
    <property type="entry name" value="aroFGH"/>
    <property type="match status" value="1"/>
</dbReference>
<keyword evidence="5 8" id="KW-0808">Transferase</keyword>
<dbReference type="InterPro" id="IPR006219">
    <property type="entry name" value="DAHP_synth_1"/>
</dbReference>
<dbReference type="EC" id="2.5.1.54" evidence="8"/>
<dbReference type="PANTHER" id="PTHR21225">
    <property type="entry name" value="PHOSPHO-2-DEHYDRO-3-DEOXYHEPTONATE ALDOLASE DAHP SYNTHETASE"/>
    <property type="match status" value="1"/>
</dbReference>
<dbReference type="RefSeq" id="WP_159268361.1">
    <property type="nucleotide sequence ID" value="NZ_CACSIK010000001.1"/>
</dbReference>
<keyword evidence="4 8" id="KW-0028">Amino-acid biosynthesis</keyword>
<dbReference type="SUPFAM" id="SSF51569">
    <property type="entry name" value="Aldolase"/>
    <property type="match status" value="1"/>
</dbReference>
<evidence type="ECO:0000259" key="9">
    <source>
        <dbReference type="Pfam" id="PF00793"/>
    </source>
</evidence>
<dbReference type="NCBIfam" id="NF009395">
    <property type="entry name" value="PRK12755.1"/>
    <property type="match status" value="1"/>
</dbReference>